<comment type="caution">
    <text evidence="1">The sequence shown here is derived from an EMBL/GenBank/DDBJ whole genome shotgun (WGS) entry which is preliminary data.</text>
</comment>
<protein>
    <submittedName>
        <fullName evidence="1">Uncharacterized protein</fullName>
    </submittedName>
</protein>
<reference evidence="1" key="1">
    <citation type="journal article" date="2022" name="bioRxiv">
        <title>Sequencing and chromosome-scale assembly of the giantPleurodeles waltlgenome.</title>
        <authorList>
            <person name="Brown T."/>
            <person name="Elewa A."/>
            <person name="Iarovenko S."/>
            <person name="Subramanian E."/>
            <person name="Araus A.J."/>
            <person name="Petzold A."/>
            <person name="Susuki M."/>
            <person name="Suzuki K.-i.T."/>
            <person name="Hayashi T."/>
            <person name="Toyoda A."/>
            <person name="Oliveira C."/>
            <person name="Osipova E."/>
            <person name="Leigh N.D."/>
            <person name="Simon A."/>
            <person name="Yun M.H."/>
        </authorList>
    </citation>
    <scope>NUCLEOTIDE SEQUENCE</scope>
    <source>
        <strain evidence="1">20211129_DDA</strain>
        <tissue evidence="1">Liver</tissue>
    </source>
</reference>
<keyword evidence="2" id="KW-1185">Reference proteome</keyword>
<organism evidence="1 2">
    <name type="scientific">Pleurodeles waltl</name>
    <name type="common">Iberian ribbed newt</name>
    <dbReference type="NCBI Taxonomy" id="8319"/>
    <lineage>
        <taxon>Eukaryota</taxon>
        <taxon>Metazoa</taxon>
        <taxon>Chordata</taxon>
        <taxon>Craniata</taxon>
        <taxon>Vertebrata</taxon>
        <taxon>Euteleostomi</taxon>
        <taxon>Amphibia</taxon>
        <taxon>Batrachia</taxon>
        <taxon>Caudata</taxon>
        <taxon>Salamandroidea</taxon>
        <taxon>Salamandridae</taxon>
        <taxon>Pleurodelinae</taxon>
        <taxon>Pleurodeles</taxon>
    </lineage>
</organism>
<gene>
    <name evidence="1" type="ORF">NDU88_003241</name>
</gene>
<sequence>MWQLRPEAMSDTPFEGAVRDGLMQYFDAIWGTSTTRGRDWEVMKVVLRDLCMQTTYGVRRQLEKDVLDHKAKLRDLEKCLPMQPQSLGEWRQTRWLLLDDWRRLERYVYRAYRQRLHAEGDKAGALLARLLKQQANQYACHCPSR</sequence>
<proteinExistence type="predicted"/>
<evidence type="ECO:0000313" key="2">
    <source>
        <dbReference type="Proteomes" id="UP001066276"/>
    </source>
</evidence>
<name>A0AAV7SFH5_PLEWA</name>
<dbReference type="Proteomes" id="UP001066276">
    <property type="component" value="Chromosome 4_2"/>
</dbReference>
<dbReference type="EMBL" id="JANPWB010000008">
    <property type="protein sequence ID" value="KAJ1162776.1"/>
    <property type="molecule type" value="Genomic_DNA"/>
</dbReference>
<accession>A0AAV7SFH5</accession>
<evidence type="ECO:0000313" key="1">
    <source>
        <dbReference type="EMBL" id="KAJ1162776.1"/>
    </source>
</evidence>
<dbReference type="AlphaFoldDB" id="A0AAV7SFH5"/>